<dbReference type="CDD" id="cd08276">
    <property type="entry name" value="MDR7"/>
    <property type="match status" value="1"/>
</dbReference>
<dbReference type="Pfam" id="PF00107">
    <property type="entry name" value="ADH_zinc_N"/>
    <property type="match status" value="1"/>
</dbReference>
<reference evidence="3" key="1">
    <citation type="journal article" date="2019" name="Int. J. Syst. Evol. Microbiol.">
        <title>The Global Catalogue of Microorganisms (GCM) 10K type strain sequencing project: providing services to taxonomists for standard genome sequencing and annotation.</title>
        <authorList>
            <consortium name="The Broad Institute Genomics Platform"/>
            <consortium name="The Broad Institute Genome Sequencing Center for Infectious Disease"/>
            <person name="Wu L."/>
            <person name="Ma J."/>
        </authorList>
    </citation>
    <scope>NUCLEOTIDE SEQUENCE [LARGE SCALE GENOMIC DNA]</scope>
    <source>
        <strain evidence="3">KCTC 42182</strain>
    </source>
</reference>
<dbReference type="InterPro" id="IPR036291">
    <property type="entry name" value="NAD(P)-bd_dom_sf"/>
</dbReference>
<organism evidence="2 3">
    <name type="scientific">Ferrovibrio xuzhouensis</name>
    <dbReference type="NCBI Taxonomy" id="1576914"/>
    <lineage>
        <taxon>Bacteria</taxon>
        <taxon>Pseudomonadati</taxon>
        <taxon>Pseudomonadota</taxon>
        <taxon>Alphaproteobacteria</taxon>
        <taxon>Rhodospirillales</taxon>
        <taxon>Rhodospirillaceae</taxon>
        <taxon>Ferrovibrio</taxon>
    </lineage>
</organism>
<gene>
    <name evidence="2" type="ORF">ACFOOQ_03015</name>
</gene>
<dbReference type="Proteomes" id="UP001595711">
    <property type="component" value="Unassembled WGS sequence"/>
</dbReference>
<dbReference type="InterPro" id="IPR020843">
    <property type="entry name" value="ER"/>
</dbReference>
<evidence type="ECO:0000259" key="1">
    <source>
        <dbReference type="SMART" id="SM00829"/>
    </source>
</evidence>
<dbReference type="GO" id="GO:0016491">
    <property type="term" value="F:oxidoreductase activity"/>
    <property type="evidence" value="ECO:0007669"/>
    <property type="project" value="UniProtKB-KW"/>
</dbReference>
<dbReference type="InterPro" id="IPR013154">
    <property type="entry name" value="ADH-like_N"/>
</dbReference>
<dbReference type="PANTHER" id="PTHR45033:SF2">
    <property type="entry name" value="ZINC-TYPE ALCOHOL DEHYDROGENASE-LIKE PROTEIN C1773.06C"/>
    <property type="match status" value="1"/>
</dbReference>
<feature type="domain" description="Enoyl reductase (ER)" evidence="1">
    <location>
        <begin position="13"/>
        <end position="340"/>
    </location>
</feature>
<protein>
    <submittedName>
        <fullName evidence="2">NAD(P)-dependent alcohol dehydrogenase</fullName>
        <ecNumber evidence="2">1.1.1.-</ecNumber>
    </submittedName>
</protein>
<sequence length="342" mass="35953">MRAIALQRFAPDGDTTALVMADRPQPAAPAAGEVLVRVKACSLNFRDWLMLLGQYNPKQRLPLIPVSDGAGEVISTGDGVTAFAPGDRVLGHFFPAWASGEPSVAKFAVSMGGPHDGWLTEYRCYPAAALAKIPDHLSYEEAAALPCAALTAWSAIVTLGNVRPGDRVLVQGTGGVALFALQFAKLCGAEVIVTSSSDEKLARAKTLGADHGINYRNDPEWGRAARALTGGAGLDHIVELGGAETLNQSIRAIRPGGMISMIGVLSGPKNALHIPLVVMQQVRLQGVTVGPKEALDAMLRAMAQAKLHPVIDSRFDFSEAGVRDAFSHMGKAAAFGKIVVGM</sequence>
<dbReference type="InterPro" id="IPR052711">
    <property type="entry name" value="Zinc_ADH-like"/>
</dbReference>
<dbReference type="Gene3D" id="3.40.50.720">
    <property type="entry name" value="NAD(P)-binding Rossmann-like Domain"/>
    <property type="match status" value="1"/>
</dbReference>
<dbReference type="Pfam" id="PF08240">
    <property type="entry name" value="ADH_N"/>
    <property type="match status" value="1"/>
</dbReference>
<dbReference type="SMART" id="SM00829">
    <property type="entry name" value="PKS_ER"/>
    <property type="match status" value="1"/>
</dbReference>
<evidence type="ECO:0000313" key="3">
    <source>
        <dbReference type="Proteomes" id="UP001595711"/>
    </source>
</evidence>
<proteinExistence type="predicted"/>
<keyword evidence="3" id="KW-1185">Reference proteome</keyword>
<comment type="caution">
    <text evidence="2">The sequence shown here is derived from an EMBL/GenBank/DDBJ whole genome shotgun (WGS) entry which is preliminary data.</text>
</comment>
<dbReference type="SUPFAM" id="SSF51735">
    <property type="entry name" value="NAD(P)-binding Rossmann-fold domains"/>
    <property type="match status" value="1"/>
</dbReference>
<dbReference type="SUPFAM" id="SSF50129">
    <property type="entry name" value="GroES-like"/>
    <property type="match status" value="1"/>
</dbReference>
<dbReference type="Gene3D" id="3.90.180.10">
    <property type="entry name" value="Medium-chain alcohol dehydrogenases, catalytic domain"/>
    <property type="match status" value="1"/>
</dbReference>
<accession>A0ABV7VCF9</accession>
<evidence type="ECO:0000313" key="2">
    <source>
        <dbReference type="EMBL" id="MFC3674496.1"/>
    </source>
</evidence>
<name>A0ABV7VCF9_9PROT</name>
<dbReference type="RefSeq" id="WP_379721576.1">
    <property type="nucleotide sequence ID" value="NZ_JBHRYJ010000001.1"/>
</dbReference>
<dbReference type="PANTHER" id="PTHR45033">
    <property type="match status" value="1"/>
</dbReference>
<dbReference type="InterPro" id="IPR013149">
    <property type="entry name" value="ADH-like_C"/>
</dbReference>
<dbReference type="EMBL" id="JBHRYJ010000001">
    <property type="protein sequence ID" value="MFC3674496.1"/>
    <property type="molecule type" value="Genomic_DNA"/>
</dbReference>
<dbReference type="InterPro" id="IPR011032">
    <property type="entry name" value="GroES-like_sf"/>
</dbReference>
<dbReference type="EC" id="1.1.1.-" evidence="2"/>
<keyword evidence="2" id="KW-0560">Oxidoreductase</keyword>